<dbReference type="PANTHER" id="PTHR34351">
    <property type="entry name" value="SLR1927 PROTEIN-RELATED"/>
    <property type="match status" value="1"/>
</dbReference>
<dbReference type="AlphaFoldDB" id="A0A839DVH4"/>
<gene>
    <name evidence="3" type="ORF">FHX42_000736</name>
</gene>
<dbReference type="Proteomes" id="UP000569329">
    <property type="component" value="Unassembled WGS sequence"/>
</dbReference>
<keyword evidence="1" id="KW-1133">Transmembrane helix</keyword>
<evidence type="ECO:0000259" key="2">
    <source>
        <dbReference type="Pfam" id="PF01882"/>
    </source>
</evidence>
<keyword evidence="4" id="KW-1185">Reference proteome</keyword>
<sequence length="414" mass="44494">MLSGLTIRGRCLLAAGLAAAVCAVVLDERDLLRVAVFVITLPLLASWLSARTRFGLRAERELLPDQVSVDSTATVRLLVHHDGRFPVGGMRLEDGVPYALGARPRFALDHSPARGGTILEYPIHPALRGIHHIGPLRTRVSDPFGLSEFERELSGHDRLVAVPRVVPMRGLPAGSGLGGGEEGTQYLQAGHGEDDTMVRQYRHGDEMRRVHWKSTAHRDELMVRNEEQPHHGGVTVLVDHRGSAHRGTGARSSLEWAISAAASIHAHLRHHGRHARLVTQVGHCLSGDSGMTRGDDSTTLEALAALQPSPQRELVCDSDPGVGRELIAVLGATTTAGVTELTKVRPPGARSLALLLDVRAWNGDAADGGFRPEVTAHRLRAAGWSVVTVDGPDTPAAAVWERLCRQSGSAVMID</sequence>
<comment type="caution">
    <text evidence="3">The sequence shown here is derived from an EMBL/GenBank/DDBJ whole genome shotgun (WGS) entry which is preliminary data.</text>
</comment>
<dbReference type="InterPro" id="IPR002881">
    <property type="entry name" value="DUF58"/>
</dbReference>
<keyword evidence="1" id="KW-0812">Transmembrane</keyword>
<feature type="transmembrane region" description="Helical" evidence="1">
    <location>
        <begin position="32"/>
        <end position="50"/>
    </location>
</feature>
<dbReference type="PANTHER" id="PTHR34351:SF1">
    <property type="entry name" value="SLR1927 PROTEIN"/>
    <property type="match status" value="1"/>
</dbReference>
<feature type="domain" description="DUF58" evidence="2">
    <location>
        <begin position="198"/>
        <end position="277"/>
    </location>
</feature>
<proteinExistence type="predicted"/>
<dbReference type="EMBL" id="JACGWZ010000001">
    <property type="protein sequence ID" value="MBA8823407.1"/>
    <property type="molecule type" value="Genomic_DNA"/>
</dbReference>
<dbReference type="RefSeq" id="WP_182542725.1">
    <property type="nucleotide sequence ID" value="NZ_JACGWZ010000001.1"/>
</dbReference>
<evidence type="ECO:0000313" key="4">
    <source>
        <dbReference type="Proteomes" id="UP000569329"/>
    </source>
</evidence>
<dbReference type="Pfam" id="PF01882">
    <property type="entry name" value="DUF58"/>
    <property type="match status" value="1"/>
</dbReference>
<reference evidence="3 4" key="1">
    <citation type="submission" date="2020-07" db="EMBL/GenBank/DDBJ databases">
        <title>Sequencing the genomes of 1000 actinobacteria strains.</title>
        <authorList>
            <person name="Klenk H.-P."/>
        </authorList>
    </citation>
    <scope>NUCLEOTIDE SEQUENCE [LARGE SCALE GENOMIC DNA]</scope>
    <source>
        <strain evidence="3 4">DSM 45975</strain>
    </source>
</reference>
<protein>
    <submittedName>
        <fullName evidence="3">Uncharacterized protein (DUF58 family)</fullName>
    </submittedName>
</protein>
<evidence type="ECO:0000313" key="3">
    <source>
        <dbReference type="EMBL" id="MBA8823407.1"/>
    </source>
</evidence>
<organism evidence="3 4">
    <name type="scientific">Halosaccharopolyspora lacisalsi</name>
    <dbReference type="NCBI Taxonomy" id="1000566"/>
    <lineage>
        <taxon>Bacteria</taxon>
        <taxon>Bacillati</taxon>
        <taxon>Actinomycetota</taxon>
        <taxon>Actinomycetes</taxon>
        <taxon>Pseudonocardiales</taxon>
        <taxon>Pseudonocardiaceae</taxon>
        <taxon>Halosaccharopolyspora</taxon>
    </lineage>
</organism>
<name>A0A839DVH4_9PSEU</name>
<evidence type="ECO:0000256" key="1">
    <source>
        <dbReference type="SAM" id="Phobius"/>
    </source>
</evidence>
<accession>A0A839DVH4</accession>
<keyword evidence="1" id="KW-0472">Membrane</keyword>